<keyword evidence="2" id="KW-1185">Reference proteome</keyword>
<evidence type="ECO:0000313" key="1">
    <source>
        <dbReference type="EMBL" id="CVK17255.1"/>
    </source>
</evidence>
<dbReference type="Proteomes" id="UP000182761">
    <property type="component" value="Unassembled WGS sequence"/>
</dbReference>
<dbReference type="AlphaFoldDB" id="A0A0X8XXP2"/>
<dbReference type="RefSeq" id="WP_055426404.1">
    <property type="nucleotide sequence ID" value="NZ_FCOR01000034.1"/>
</dbReference>
<proteinExistence type="predicted"/>
<sequence>MVTQYPYKLEILVIVGSEQDDNGDYHTQKTYWKYYCNCRDDAGNGKIIKSIDGINYTYTALIQCPKYTTQIASGTIVRVIGVNGDIRVPELPVVNSRMDQLHTRIWV</sequence>
<gene>
    <name evidence="1" type="ORF">Ga0061079_1342</name>
</gene>
<name>A0A0X8XXP2_9FLAO</name>
<organism evidence="1 2">
    <name type="scientific">Apibacter mensalis</name>
    <dbReference type="NCBI Taxonomy" id="1586267"/>
    <lineage>
        <taxon>Bacteria</taxon>
        <taxon>Pseudomonadati</taxon>
        <taxon>Bacteroidota</taxon>
        <taxon>Flavobacteriia</taxon>
        <taxon>Flavobacteriales</taxon>
        <taxon>Weeksellaceae</taxon>
        <taxon>Apibacter</taxon>
    </lineage>
</organism>
<accession>A0A0X8XXP2</accession>
<dbReference type="STRING" id="1586267.GCA_001418685_02119"/>
<dbReference type="OrthoDB" id="1093417at2"/>
<reference evidence="1 2" key="1">
    <citation type="submission" date="2016-01" db="EMBL/GenBank/DDBJ databases">
        <authorList>
            <person name="McClelland M."/>
            <person name="Jain A."/>
            <person name="Saraogi P."/>
            <person name="Mendelson R."/>
            <person name="Westerman R."/>
            <person name="SanMiguel P."/>
            <person name="Csonka L."/>
        </authorList>
    </citation>
    <scope>NUCLEOTIDE SEQUENCE [LARGE SCALE GENOMIC DNA]</scope>
    <source>
        <strain evidence="1 2">R-53146</strain>
    </source>
</reference>
<protein>
    <submittedName>
        <fullName evidence="1">Uncharacterized protein</fullName>
    </submittedName>
</protein>
<dbReference type="EMBL" id="FCOR01000034">
    <property type="protein sequence ID" value="CVK17255.1"/>
    <property type="molecule type" value="Genomic_DNA"/>
</dbReference>
<evidence type="ECO:0000313" key="2">
    <source>
        <dbReference type="Proteomes" id="UP000182761"/>
    </source>
</evidence>